<evidence type="ECO:0000256" key="7">
    <source>
        <dbReference type="ARBA" id="ARBA00023242"/>
    </source>
</evidence>
<dbReference type="AlphaFoldDB" id="A0AAV7K4Z7"/>
<dbReference type="PANTHER" id="PTHR46481">
    <property type="entry name" value="ZINC FINGER BED DOMAIN-CONTAINING PROTEIN 4"/>
    <property type="match status" value="1"/>
</dbReference>
<dbReference type="InterPro" id="IPR007021">
    <property type="entry name" value="DUF659"/>
</dbReference>
<evidence type="ECO:0000256" key="8">
    <source>
        <dbReference type="PROSITE-ProRule" id="PRU00027"/>
    </source>
</evidence>
<evidence type="ECO:0000256" key="2">
    <source>
        <dbReference type="ARBA" id="ARBA00022723"/>
    </source>
</evidence>
<dbReference type="SUPFAM" id="SSF53098">
    <property type="entry name" value="Ribonuclease H-like"/>
    <property type="match status" value="1"/>
</dbReference>
<dbReference type="InterPro" id="IPR052035">
    <property type="entry name" value="ZnF_BED_domain_contain"/>
</dbReference>
<keyword evidence="3 8" id="KW-0863">Zinc-finger</keyword>
<keyword evidence="11" id="KW-1185">Reference proteome</keyword>
<dbReference type="EMBL" id="JAKMXF010000199">
    <property type="protein sequence ID" value="KAI6655361.1"/>
    <property type="molecule type" value="Genomic_DNA"/>
</dbReference>
<gene>
    <name evidence="10" type="ORF">LOD99_2196</name>
</gene>
<evidence type="ECO:0000256" key="6">
    <source>
        <dbReference type="ARBA" id="ARBA00023163"/>
    </source>
</evidence>
<organism evidence="10 11">
    <name type="scientific">Oopsacas minuta</name>
    <dbReference type="NCBI Taxonomy" id="111878"/>
    <lineage>
        <taxon>Eukaryota</taxon>
        <taxon>Metazoa</taxon>
        <taxon>Porifera</taxon>
        <taxon>Hexactinellida</taxon>
        <taxon>Hexasterophora</taxon>
        <taxon>Lyssacinosida</taxon>
        <taxon>Leucopsacidae</taxon>
        <taxon>Oopsacas</taxon>
    </lineage>
</organism>
<evidence type="ECO:0000313" key="11">
    <source>
        <dbReference type="Proteomes" id="UP001165289"/>
    </source>
</evidence>
<dbReference type="PANTHER" id="PTHR46481:SF10">
    <property type="entry name" value="ZINC FINGER BED DOMAIN-CONTAINING PROTEIN 39"/>
    <property type="match status" value="1"/>
</dbReference>
<keyword evidence="7" id="KW-0539">Nucleus</keyword>
<evidence type="ECO:0000313" key="10">
    <source>
        <dbReference type="EMBL" id="KAI6655361.1"/>
    </source>
</evidence>
<dbReference type="GO" id="GO:0005634">
    <property type="term" value="C:nucleus"/>
    <property type="evidence" value="ECO:0007669"/>
    <property type="project" value="UniProtKB-SubCell"/>
</dbReference>
<evidence type="ECO:0000256" key="5">
    <source>
        <dbReference type="ARBA" id="ARBA00023015"/>
    </source>
</evidence>
<evidence type="ECO:0000256" key="4">
    <source>
        <dbReference type="ARBA" id="ARBA00022833"/>
    </source>
</evidence>
<dbReference type="InterPro" id="IPR012337">
    <property type="entry name" value="RNaseH-like_sf"/>
</dbReference>
<comment type="caution">
    <text evidence="10">The sequence shown here is derived from an EMBL/GenBank/DDBJ whole genome shotgun (WGS) entry which is preliminary data.</text>
</comment>
<accession>A0AAV7K4Z7</accession>
<dbReference type="PROSITE" id="PS50808">
    <property type="entry name" value="ZF_BED"/>
    <property type="match status" value="1"/>
</dbReference>
<evidence type="ECO:0000259" key="9">
    <source>
        <dbReference type="PROSITE" id="PS50808"/>
    </source>
</evidence>
<dbReference type="GO" id="GO:0003677">
    <property type="term" value="F:DNA binding"/>
    <property type="evidence" value="ECO:0007669"/>
    <property type="project" value="InterPro"/>
</dbReference>
<comment type="subcellular location">
    <subcellularLocation>
        <location evidence="1">Nucleus</location>
    </subcellularLocation>
</comment>
<dbReference type="GO" id="GO:0008270">
    <property type="term" value="F:zinc ion binding"/>
    <property type="evidence" value="ECO:0007669"/>
    <property type="project" value="UniProtKB-KW"/>
</dbReference>
<protein>
    <submittedName>
        <fullName evidence="10">Transposase</fullName>
    </submittedName>
</protein>
<dbReference type="Proteomes" id="UP001165289">
    <property type="component" value="Unassembled WGS sequence"/>
</dbReference>
<name>A0AAV7K4Z7_9METZ</name>
<keyword evidence="2" id="KW-0479">Metal-binding</keyword>
<keyword evidence="5" id="KW-0805">Transcription regulation</keyword>
<keyword evidence="4" id="KW-0862">Zinc</keyword>
<feature type="domain" description="BED-type" evidence="9">
    <location>
        <begin position="4"/>
        <end position="61"/>
    </location>
</feature>
<reference evidence="10 11" key="1">
    <citation type="journal article" date="2023" name="BMC Biol.">
        <title>The compact genome of the sponge Oopsacas minuta (Hexactinellida) is lacking key metazoan core genes.</title>
        <authorList>
            <person name="Santini S."/>
            <person name="Schenkelaars Q."/>
            <person name="Jourda C."/>
            <person name="Duchesne M."/>
            <person name="Belahbib H."/>
            <person name="Rocher C."/>
            <person name="Selva M."/>
            <person name="Riesgo A."/>
            <person name="Vervoort M."/>
            <person name="Leys S.P."/>
            <person name="Kodjabachian L."/>
            <person name="Le Bivic A."/>
            <person name="Borchiellini C."/>
            <person name="Claverie J.M."/>
            <person name="Renard E."/>
        </authorList>
    </citation>
    <scope>NUCLEOTIDE SEQUENCE [LARGE SCALE GENOMIC DNA]</scope>
    <source>
        <strain evidence="10">SPO-2</strain>
    </source>
</reference>
<evidence type="ECO:0000256" key="3">
    <source>
        <dbReference type="ARBA" id="ARBA00022771"/>
    </source>
</evidence>
<dbReference type="Pfam" id="PF04937">
    <property type="entry name" value="DUF659"/>
    <property type="match status" value="1"/>
</dbReference>
<proteinExistence type="predicted"/>
<keyword evidence="6" id="KW-0804">Transcription</keyword>
<sequence>MAGRKQDDIWVHFERYTTEGVAGWNARCKLCKKEMQGVVNRLKQHYSSCSMQDHPIIAENESIDLVARSTALCGEVPDTSLFAKEKRPRITHIGEYVMKTSKSEAELLDLQIARYIYATNTPFIAVEHPEFMKLIKMLRPGSLLDTCRKTLEDKTVSLSLDGWSNVHNEPVVCVSATTDKGETFLTETIDTSGHSHTSEYLAELAADAITSCEINFRCHVRNVVTDNAANMAKMRRDLQKKIPNEILT</sequence>
<evidence type="ECO:0000256" key="1">
    <source>
        <dbReference type="ARBA" id="ARBA00004123"/>
    </source>
</evidence>
<dbReference type="InterPro" id="IPR003656">
    <property type="entry name" value="Znf_BED"/>
</dbReference>